<dbReference type="InterPro" id="IPR050567">
    <property type="entry name" value="Mitochondrial_Carrier"/>
</dbReference>
<proteinExistence type="inferred from homology"/>
<dbReference type="Pfam" id="PF00153">
    <property type="entry name" value="Mito_carr"/>
    <property type="match status" value="3"/>
</dbReference>
<name>A0A7S0CVV9_9EUKA</name>
<dbReference type="GO" id="GO:0022857">
    <property type="term" value="F:transmembrane transporter activity"/>
    <property type="evidence" value="ECO:0007669"/>
    <property type="project" value="TreeGrafter"/>
</dbReference>
<dbReference type="EMBL" id="HBEM01005203">
    <property type="protein sequence ID" value="CAD8435640.1"/>
    <property type="molecule type" value="Transcribed_RNA"/>
</dbReference>
<comment type="subcellular location">
    <subcellularLocation>
        <location evidence="1">Mitochondrion membrane</location>
        <topology evidence="1">Multi-pass membrane protein</topology>
    </subcellularLocation>
</comment>
<evidence type="ECO:0000256" key="3">
    <source>
        <dbReference type="ARBA" id="ARBA00022448"/>
    </source>
</evidence>
<evidence type="ECO:0000256" key="4">
    <source>
        <dbReference type="ARBA" id="ARBA00022692"/>
    </source>
</evidence>
<dbReference type="InterPro" id="IPR002067">
    <property type="entry name" value="MCP"/>
</dbReference>
<dbReference type="PANTHER" id="PTHR45624">
    <property type="entry name" value="MITOCHONDRIAL BASIC AMINO ACIDS TRANSPORTER-RELATED"/>
    <property type="match status" value="1"/>
</dbReference>
<keyword evidence="7" id="KW-0496">Mitochondrion</keyword>
<dbReference type="InterPro" id="IPR018108">
    <property type="entry name" value="MCP_transmembrane"/>
</dbReference>
<keyword evidence="6" id="KW-1133">Transmembrane helix</keyword>
<keyword evidence="5" id="KW-0677">Repeat</keyword>
<protein>
    <recommendedName>
        <fullName evidence="12">Mitochondrial carrier protein</fullName>
    </recommendedName>
</protein>
<evidence type="ECO:0000256" key="2">
    <source>
        <dbReference type="ARBA" id="ARBA00006375"/>
    </source>
</evidence>
<dbReference type="SUPFAM" id="SSF103506">
    <property type="entry name" value="Mitochondrial carrier"/>
    <property type="match status" value="1"/>
</dbReference>
<reference evidence="11" key="1">
    <citation type="submission" date="2021-01" db="EMBL/GenBank/DDBJ databases">
        <authorList>
            <person name="Corre E."/>
            <person name="Pelletier E."/>
            <person name="Niang G."/>
            <person name="Scheremetjew M."/>
            <person name="Finn R."/>
            <person name="Kale V."/>
            <person name="Holt S."/>
            <person name="Cochrane G."/>
            <person name="Meng A."/>
            <person name="Brown T."/>
            <person name="Cohen L."/>
        </authorList>
    </citation>
    <scope>NUCLEOTIDE SEQUENCE</scope>
    <source>
        <strain evidence="11">CCMP2058</strain>
    </source>
</reference>
<evidence type="ECO:0000256" key="6">
    <source>
        <dbReference type="ARBA" id="ARBA00022989"/>
    </source>
</evidence>
<dbReference type="Gene3D" id="1.50.40.10">
    <property type="entry name" value="Mitochondrial carrier domain"/>
    <property type="match status" value="1"/>
</dbReference>
<sequence length="290" mass="31577">MDHSVAGIVGGSAGALVAHPFDLLKVRMQTGDGVLGSNSMSILFKTVKSEGISALFRGVSFPLLGYIPMNVVVFGAYGKTLRKLEEWKESKSRPQDAFIAGTLAGVIQVPICAPIETLKIRMQSQLTGGNIGLNKPETGTIFRGPIDAMRSIFKEYGVRGYFQGFSATLLRDSVGYGLYFFFFVTLCQSMTRRGEETGHVATFLAGGFGGMATYAVCYPLDTVKSRIQSSRTPLSLFSTTKELWGRHGLTGFYRGLGPTLLRAFPENATILYTYDRVVKLFEAYGYGSDA</sequence>
<dbReference type="PRINTS" id="PR00926">
    <property type="entry name" value="MITOCARRIER"/>
</dbReference>
<keyword evidence="8 9" id="KW-0472">Membrane</keyword>
<accession>A0A7S0CVV9</accession>
<evidence type="ECO:0000256" key="1">
    <source>
        <dbReference type="ARBA" id="ARBA00004225"/>
    </source>
</evidence>
<evidence type="ECO:0000256" key="9">
    <source>
        <dbReference type="PROSITE-ProRule" id="PRU00282"/>
    </source>
</evidence>
<dbReference type="PROSITE" id="PS50920">
    <property type="entry name" value="SOLCAR"/>
    <property type="match status" value="3"/>
</dbReference>
<evidence type="ECO:0000256" key="8">
    <source>
        <dbReference type="ARBA" id="ARBA00023136"/>
    </source>
</evidence>
<keyword evidence="3 10" id="KW-0813">Transport</keyword>
<dbReference type="AlphaFoldDB" id="A0A7S0CVV9"/>
<evidence type="ECO:0000256" key="10">
    <source>
        <dbReference type="RuleBase" id="RU000488"/>
    </source>
</evidence>
<dbReference type="PANTHER" id="PTHR45624:SF10">
    <property type="entry name" value="SLC (SOLUTE CARRIER) HOMOLOG"/>
    <property type="match status" value="1"/>
</dbReference>
<feature type="repeat" description="Solcar" evidence="9">
    <location>
        <begin position="1"/>
        <end position="83"/>
    </location>
</feature>
<feature type="repeat" description="Solcar" evidence="9">
    <location>
        <begin position="92"/>
        <end position="189"/>
    </location>
</feature>
<feature type="repeat" description="Solcar" evidence="9">
    <location>
        <begin position="197"/>
        <end position="280"/>
    </location>
</feature>
<keyword evidence="4 9" id="KW-0812">Transmembrane</keyword>
<evidence type="ECO:0008006" key="12">
    <source>
        <dbReference type="Google" id="ProtNLM"/>
    </source>
</evidence>
<evidence type="ECO:0000256" key="7">
    <source>
        <dbReference type="ARBA" id="ARBA00023128"/>
    </source>
</evidence>
<evidence type="ECO:0000313" key="11">
    <source>
        <dbReference type="EMBL" id="CAD8435640.1"/>
    </source>
</evidence>
<organism evidence="11">
    <name type="scientific">Amorphochlora amoebiformis</name>
    <dbReference type="NCBI Taxonomy" id="1561963"/>
    <lineage>
        <taxon>Eukaryota</taxon>
        <taxon>Sar</taxon>
        <taxon>Rhizaria</taxon>
        <taxon>Cercozoa</taxon>
        <taxon>Chlorarachniophyceae</taxon>
        <taxon>Amorphochlora</taxon>
    </lineage>
</organism>
<dbReference type="InterPro" id="IPR023395">
    <property type="entry name" value="MCP_dom_sf"/>
</dbReference>
<comment type="similarity">
    <text evidence="2 10">Belongs to the mitochondrial carrier (TC 2.A.29) family.</text>
</comment>
<gene>
    <name evidence="11" type="ORF">LAMO00422_LOCUS3648</name>
</gene>
<evidence type="ECO:0000256" key="5">
    <source>
        <dbReference type="ARBA" id="ARBA00022737"/>
    </source>
</evidence>
<dbReference type="GO" id="GO:0031966">
    <property type="term" value="C:mitochondrial membrane"/>
    <property type="evidence" value="ECO:0007669"/>
    <property type="project" value="UniProtKB-SubCell"/>
</dbReference>